<feature type="compositionally biased region" description="Basic and acidic residues" evidence="1">
    <location>
        <begin position="8"/>
        <end position="19"/>
    </location>
</feature>
<feature type="compositionally biased region" description="Basic and acidic residues" evidence="1">
    <location>
        <begin position="112"/>
        <end position="136"/>
    </location>
</feature>
<evidence type="ECO:0000313" key="3">
    <source>
        <dbReference type="Proteomes" id="UP000201566"/>
    </source>
</evidence>
<sequence>MALQWPNENKKKEKQKEKNQGPCGRCLLRRPVRRSSFSSPFFYQRRNRVDFFIGRLAGEGTLWGCAAGGGMDRQTGSSASIRPKKTTAASVGTARHPSLLLAHETKKRHTKGREEKEAAFTMSTDKRDGGRGDSATRRRLQERAAVTAEIERTGPETAKMTADVISRSRIRAGRRQALVNPHDGGLYDWPVGLITADFIRRVTDGAPDDVVIVSAPPPLSLSAVMVVPTRWPFWADTDERRARWMAMVTAQRMARDVIPQRSLDKCTRCGRSIIDRRLDVYGPSDRYASGDAEWQKTARACNAARRMLDHMDSHPSTEDGLYEKMARDAQRLLMLVVKQTDGFCSPVCSAGV</sequence>
<feature type="region of interest" description="Disordered" evidence="1">
    <location>
        <begin position="72"/>
        <end position="93"/>
    </location>
</feature>
<protein>
    <submittedName>
        <fullName evidence="2">Uncharacterized protein</fullName>
    </submittedName>
</protein>
<dbReference type="Proteomes" id="UP000201566">
    <property type="component" value="Segment"/>
</dbReference>
<dbReference type="GeneID" id="16511839"/>
<evidence type="ECO:0000256" key="1">
    <source>
        <dbReference type="SAM" id="MobiDB-lite"/>
    </source>
</evidence>
<dbReference type="RefSeq" id="YP_008318914.2">
    <property type="nucleotide sequence ID" value="NC_021858.1"/>
</dbReference>
<dbReference type="EMBL" id="KC977570">
    <property type="protein sequence ID" value="AGO82245.2"/>
    <property type="molecule type" value="Genomic_DNA"/>
</dbReference>
<evidence type="ECO:0000313" key="2">
    <source>
        <dbReference type="EMBL" id="AGO82245.2"/>
    </source>
</evidence>
<accession>S4VS57</accession>
<feature type="region of interest" description="Disordered" evidence="1">
    <location>
        <begin position="1"/>
        <end position="25"/>
    </location>
</feature>
<organism evidence="2 3">
    <name type="scientific">Pandoravirus dulcis</name>
    <dbReference type="NCBI Taxonomy" id="1349409"/>
    <lineage>
        <taxon>Viruses</taxon>
        <taxon>Pandoravirus</taxon>
    </lineage>
</organism>
<feature type="region of interest" description="Disordered" evidence="1">
    <location>
        <begin position="105"/>
        <end position="136"/>
    </location>
</feature>
<reference evidence="2 3" key="1">
    <citation type="journal article" date="2013" name="Science">
        <title>Pandoraviruses: amoeba viruses with genomes up to 2.5 Mb reaching that of parasitic eukaryotes.</title>
        <authorList>
            <person name="Philippe N."/>
            <person name="Legendre M."/>
            <person name="Doutre G."/>
            <person name="Coute Y."/>
            <person name="Poirot O."/>
            <person name="Lescot M."/>
            <person name="Arslan D."/>
            <person name="Seltzer V."/>
            <person name="Bertaux L."/>
            <person name="Bruley C."/>
            <person name="Garin J."/>
            <person name="Claverie J.M."/>
            <person name="Abergel C."/>
        </authorList>
    </citation>
    <scope>NUCLEOTIDE SEQUENCE [LARGE SCALE GENOMIC DNA]</scope>
    <source>
        <strain evidence="2">Melbourne</strain>
    </source>
</reference>
<proteinExistence type="predicted"/>
<name>S4VS57_9VIRU</name>
<dbReference type="KEGG" id="vg:16511839"/>
<gene>
    <name evidence="2" type="ORF">pdul_cds_271</name>
</gene>